<comment type="caution">
    <text evidence="2">The sequence shown here is derived from an EMBL/GenBank/DDBJ whole genome shotgun (WGS) entry which is preliminary data.</text>
</comment>
<gene>
    <name evidence="2" type="ORF">QQF64_004022</name>
</gene>
<protein>
    <submittedName>
        <fullName evidence="2">Uncharacterized protein</fullName>
    </submittedName>
</protein>
<keyword evidence="1" id="KW-0812">Transmembrane</keyword>
<organism evidence="2 3">
    <name type="scientific">Cirrhinus molitorella</name>
    <name type="common">mud carp</name>
    <dbReference type="NCBI Taxonomy" id="172907"/>
    <lineage>
        <taxon>Eukaryota</taxon>
        <taxon>Metazoa</taxon>
        <taxon>Chordata</taxon>
        <taxon>Craniata</taxon>
        <taxon>Vertebrata</taxon>
        <taxon>Euteleostomi</taxon>
        <taxon>Actinopterygii</taxon>
        <taxon>Neopterygii</taxon>
        <taxon>Teleostei</taxon>
        <taxon>Ostariophysi</taxon>
        <taxon>Cypriniformes</taxon>
        <taxon>Cyprinidae</taxon>
        <taxon>Labeoninae</taxon>
        <taxon>Labeonini</taxon>
        <taxon>Cirrhinus</taxon>
    </lineage>
</organism>
<keyword evidence="1" id="KW-1133">Transmembrane helix</keyword>
<reference evidence="2 3" key="1">
    <citation type="submission" date="2023-09" db="EMBL/GenBank/DDBJ databases">
        <authorList>
            <person name="Wang M."/>
        </authorList>
    </citation>
    <scope>NUCLEOTIDE SEQUENCE [LARGE SCALE GENOMIC DNA]</scope>
    <source>
        <strain evidence="2">GT-2023</strain>
        <tissue evidence="2">Liver</tissue>
    </source>
</reference>
<evidence type="ECO:0000313" key="3">
    <source>
        <dbReference type="Proteomes" id="UP001558613"/>
    </source>
</evidence>
<keyword evidence="3" id="KW-1185">Reference proteome</keyword>
<dbReference type="EMBL" id="JAYMGO010000011">
    <property type="protein sequence ID" value="KAL1265995.1"/>
    <property type="molecule type" value="Genomic_DNA"/>
</dbReference>
<evidence type="ECO:0000313" key="2">
    <source>
        <dbReference type="EMBL" id="KAL1265995.1"/>
    </source>
</evidence>
<proteinExistence type="predicted"/>
<name>A0ABR3MMY9_9TELE</name>
<sequence>MLKKKKKNISSGQSRAGVESGRGVWFVGGAFELLFIAVFFPSAPFWLLSETRRVIGLQAPVSEPIRGASGGGADDFG</sequence>
<evidence type="ECO:0000256" key="1">
    <source>
        <dbReference type="SAM" id="Phobius"/>
    </source>
</evidence>
<dbReference type="Proteomes" id="UP001558613">
    <property type="component" value="Unassembled WGS sequence"/>
</dbReference>
<feature type="transmembrane region" description="Helical" evidence="1">
    <location>
        <begin position="24"/>
        <end position="47"/>
    </location>
</feature>
<accession>A0ABR3MMY9</accession>
<keyword evidence="1" id="KW-0472">Membrane</keyword>